<dbReference type="Gene3D" id="3.40.50.980">
    <property type="match status" value="2"/>
</dbReference>
<dbReference type="InterPro" id="IPR020806">
    <property type="entry name" value="PKS_PP-bd"/>
</dbReference>
<dbReference type="NCBIfam" id="TIGR01733">
    <property type="entry name" value="AA-adenyl-dom"/>
    <property type="match status" value="1"/>
</dbReference>
<dbReference type="Gene3D" id="3.40.50.720">
    <property type="entry name" value="NAD(P)-binding Rossmann-like Domain"/>
    <property type="match status" value="1"/>
</dbReference>
<dbReference type="SUPFAM" id="SSF51735">
    <property type="entry name" value="NAD(P)-binding Rossmann-fold domains"/>
    <property type="match status" value="2"/>
</dbReference>
<organism evidence="5 6">
    <name type="scientific">Pseudaquabacterium inlustre</name>
    <dbReference type="NCBI Taxonomy" id="2984192"/>
    <lineage>
        <taxon>Bacteria</taxon>
        <taxon>Pseudomonadati</taxon>
        <taxon>Pseudomonadota</taxon>
        <taxon>Betaproteobacteria</taxon>
        <taxon>Burkholderiales</taxon>
        <taxon>Sphaerotilaceae</taxon>
        <taxon>Pseudaquabacterium</taxon>
    </lineage>
</organism>
<comment type="caution">
    <text evidence="5">The sequence shown here is derived from an EMBL/GenBank/DDBJ whole genome shotgun (WGS) entry which is preliminary data.</text>
</comment>
<dbReference type="SMART" id="SM00823">
    <property type="entry name" value="PKS_PP"/>
    <property type="match status" value="2"/>
</dbReference>
<dbReference type="Gene3D" id="3.30.559.10">
    <property type="entry name" value="Chloramphenicol acetyltransferase-like domain"/>
    <property type="match status" value="1"/>
</dbReference>
<dbReference type="CDD" id="cd19531">
    <property type="entry name" value="LCL_NRPS-like"/>
    <property type="match status" value="1"/>
</dbReference>
<feature type="domain" description="Carrier" evidence="4">
    <location>
        <begin position="2257"/>
        <end position="2332"/>
    </location>
</feature>
<dbReference type="PANTHER" id="PTHR45527:SF1">
    <property type="entry name" value="FATTY ACID SYNTHASE"/>
    <property type="match status" value="1"/>
</dbReference>
<dbReference type="Pfam" id="PF08659">
    <property type="entry name" value="KR"/>
    <property type="match status" value="1"/>
</dbReference>
<dbReference type="SUPFAM" id="SSF56801">
    <property type="entry name" value="Acetyl-CoA synthetase-like"/>
    <property type="match status" value="2"/>
</dbReference>
<dbReference type="Gene3D" id="3.30.559.30">
    <property type="entry name" value="Nonribosomal peptide synthetase, condensation domain"/>
    <property type="match status" value="1"/>
</dbReference>
<dbReference type="InterPro" id="IPR013968">
    <property type="entry name" value="PKS_KR"/>
</dbReference>
<dbReference type="Gene3D" id="3.30.300.30">
    <property type="match status" value="2"/>
</dbReference>
<dbReference type="Gene3D" id="1.10.1200.10">
    <property type="entry name" value="ACP-like"/>
    <property type="match status" value="2"/>
</dbReference>
<dbReference type="SUPFAM" id="SSF52777">
    <property type="entry name" value="CoA-dependent acyltransferases"/>
    <property type="match status" value="2"/>
</dbReference>
<evidence type="ECO:0000259" key="4">
    <source>
        <dbReference type="PROSITE" id="PS50075"/>
    </source>
</evidence>
<dbReference type="InterPro" id="IPR042099">
    <property type="entry name" value="ANL_N_sf"/>
</dbReference>
<evidence type="ECO:0000313" key="6">
    <source>
        <dbReference type="Proteomes" id="UP001365405"/>
    </source>
</evidence>
<accession>A0ABU9CKU5</accession>
<gene>
    <name evidence="5" type="ORF">AACH10_12865</name>
</gene>
<dbReference type="InterPro" id="IPR036291">
    <property type="entry name" value="NAD(P)-bd_dom_sf"/>
</dbReference>
<dbReference type="InterPro" id="IPR025110">
    <property type="entry name" value="AMP-bd_C"/>
</dbReference>
<dbReference type="RefSeq" id="WP_341410826.1">
    <property type="nucleotide sequence ID" value="NZ_JBBUTH010000007.1"/>
</dbReference>
<keyword evidence="2" id="KW-0597">Phosphoprotein</keyword>
<dbReference type="SMART" id="SM00822">
    <property type="entry name" value="PKS_KR"/>
    <property type="match status" value="1"/>
</dbReference>
<dbReference type="Pfam" id="PF00501">
    <property type="entry name" value="AMP-binding"/>
    <property type="match status" value="2"/>
</dbReference>
<sequence length="2341" mass="245792">MHVVVRGPWQPDALLQRLRQAWGSRFDEIVVDRVDHLPRDAGGQVDAQALRALPLPDDTAGRAAEAALARQPGVRAAVALGPVCEPPSPLHLADLLPGWQRPPLSLPGTGAAAAAAAVAQEGAGPLALADGGPLDAPPDTPWTLPALLAAAAEIRSGPGLVCIDADGIESTRSYAELLADARRVAGGLLAAGLRVGDAVLLHVRHNREFFDAFWGCLVAGVVPVPTPVAVSYTDLGANVRRLADAHALLGGATVLAGSGEAAAVAQALGRAGVAAPRVLEVADLAAAAPAAVARPARDDIALMMLTSGSTGRPKGVPLRHRNLIARGLGSVRVNGLGPHTVSVNWMPLDHVGGLVLMHLRDVGAACLQVHAATETVGADPLVWLDLMSRFGATATFAPNFAYGLVNGQAARMAGRHWDLSALRMMTNGGEAVVAATARRFLTLLAPHGLRPSAMVPAWGMSEISSGVAYWPALTPDSVSDADPCVPVGPPLPGVRLRIVDEQGRLLREGQVGSLQVAGETVFPGYHGNQPPRDEVFTPDGWFRTGDLARIDAGVLTITGREKDVIIVNGANYPGAAIEAAVEDTGLVERSFTAACAVGDPRADGGEGLAVFFVPAADDDATLAAALRAVRERTLADFGLVPAVRVPLSRADVPKTSLGKIQRRALQQALAEGRFEAALRRVDRLSASEHTLPPWFMRRSWRLRPGDEATAPIAAPVALIGAAGPLADALAAALAAHGAVVSRQPGDDLAAAFMALAPDARRRLELVVLAPPGVADASPARRAAAQGARLARLMAALHRHGGEVGLSWVGACGEHVADGDAPDAAQADQAALVGLLQSAAREQPALTLRCLDVSRLPATEAAAAVAAEIAAGLPAEEVAWCGGRRVPVLAPWVPVPQAAARPLLRRQGRYVVAGGAGGAGRLLCEMLVTRWQAQVLVVGRSGRAPAGCDAAVADVADAGALASALASWLAGGAPDAVFHLAAEVSECAVADETEATLHARLAARIDGALNLRALARAHGAPLVLYSSIVGLGGGAQFGAYAAASRAIDALAAPDVRVIGWSAWRDTGLNQRYGAAEPLRAMGGLEIAPEQGLLSLQALLAAEPAACLVGLDPQAAPIAARRDDAPTPRRLRVVAETDAAWLPAPAPVADRFGTPLALQVQVLDALPRTAEGAPDVAALAALVGQGQGFNAPTRPTEIEVAAIWRRVLGVDAIAVDASFFDLGGQSLLATQLLHAIAQRFGVRWSLRDVFIATTVAQQAERIDSARAAAPAAAIPTPAPAQAQAQAEAPDPAAAAQRPAARVLPIGSGQQRLWFIDRLLPHNPAYHVTCSVSFDAPPPLAQIQAIVDTLVARHDSLRTRLPLLEGEPVQCIEPALAVPVREATVADAAALAQAEQDEVRAAFQLATGPLVRACLWRLPDGRARLQLSMHHAIADGWSLQVLFGEIQALLRGQALPAAVAQYPEFAQWQRQRLASGALEAQAVFWQRRLEGNLDGMVLPADRPRRSQPSRRGGRCVVPVPAALSRRLKTLARERGVTPFVALLSAFKALMAWTTQQDDIVVGSVVANRHDERHAGLVGFAVNMLTLRTDLGGDPRFTEVLQRVHRVLLDAHANQEIPFETLVDRLQPPRDPGRAPLFQVAFDMRDPAITRSQTPGVRFAVMRPDLGACQYDLHLTFDDTDDGFVGFWMFDAELFLPETVQRLAANFEALVEGVVADPEARLAALPLPCAAERALLDAWNDTARPYPRDRTVHALFAEQAARTPDAPAVAQGDEVLSYRALEARANRLAHTLRAAGVTAGVPVGLALPRTPALVVAMLAILKAGGAYLPLDTDYPAERLAFMLRDTAAPLVLADAGTAPRLPAFAGRVLRVDEQALDDAGADTAPPAEVAQATDLAYVIYTSGSTGVPKGVEVLHRSIARLVCNTDYVRFGPDDRVAQVSVVSFDAATFEFWGALLHGGCLVIAERETTLAPAALARFLSEQRISVMFLTAALFDRVARDQPRAFGGMRYLVYGGAAASVDALRAVLDSGAPPAHLVNGYGPTEVTTFAVTHEVRGIEPGASTVPIGRPIANTSAHVVGRHGERLPIGVCGELLLGGDGVARGYRGRPSLTAERFVPDPFSPAPGARLYRTGDVVRRRADGLIDYLGRNDQQIKLRGFRIELGEVEAALCAIDGVREAVVTVRAAADGDRTLAAYVTPADPAAPPAADALRRRLAETLPSYMLPTDLLLLPALPLSPNGKVDRARLPDPAALAAPAPAGDLPQGELERVIAGIWRQVLERAQFDRRTNFFDAGGHSLKLAQMHGLLAARLGREIAIVDLFRHPTIAALAAHLSRTADADAPETTG</sequence>
<dbReference type="Pfam" id="PF00668">
    <property type="entry name" value="Condensation"/>
    <property type="match status" value="1"/>
</dbReference>
<dbReference type="Pfam" id="PF13193">
    <property type="entry name" value="AMP-binding_C"/>
    <property type="match status" value="1"/>
</dbReference>
<reference evidence="5 6" key="1">
    <citation type="submission" date="2024-04" db="EMBL/GenBank/DDBJ databases">
        <title>Novel species of the genus Ideonella isolated from streams.</title>
        <authorList>
            <person name="Lu H."/>
        </authorList>
    </citation>
    <scope>NUCLEOTIDE SEQUENCE [LARGE SCALE GENOMIC DNA]</scope>
    <source>
        <strain evidence="5 6">DXS22W</strain>
    </source>
</reference>
<dbReference type="InterPro" id="IPR020845">
    <property type="entry name" value="AMP-binding_CS"/>
</dbReference>
<dbReference type="PROSITE" id="PS50075">
    <property type="entry name" value="CARRIER"/>
    <property type="match status" value="2"/>
</dbReference>
<proteinExistence type="predicted"/>
<protein>
    <submittedName>
        <fullName evidence="5">Amino acid adenylation domain-containing protein</fullName>
    </submittedName>
</protein>
<dbReference type="InterPro" id="IPR009081">
    <property type="entry name" value="PP-bd_ACP"/>
</dbReference>
<dbReference type="InterPro" id="IPR036736">
    <property type="entry name" value="ACP-like_sf"/>
</dbReference>
<dbReference type="InterPro" id="IPR001242">
    <property type="entry name" value="Condensation_dom"/>
</dbReference>
<dbReference type="InterPro" id="IPR045851">
    <property type="entry name" value="AMP-bd_C_sf"/>
</dbReference>
<dbReference type="CDD" id="cd12117">
    <property type="entry name" value="A_NRPS_Srf_like"/>
    <property type="match status" value="1"/>
</dbReference>
<dbReference type="PANTHER" id="PTHR45527">
    <property type="entry name" value="NONRIBOSOMAL PEPTIDE SYNTHETASE"/>
    <property type="match status" value="1"/>
</dbReference>
<feature type="region of interest" description="Disordered" evidence="3">
    <location>
        <begin position="1271"/>
        <end position="1291"/>
    </location>
</feature>
<dbReference type="InterPro" id="IPR010071">
    <property type="entry name" value="AA_adenyl_dom"/>
</dbReference>
<dbReference type="InterPro" id="IPR023213">
    <property type="entry name" value="CAT-like_dom_sf"/>
</dbReference>
<keyword evidence="1" id="KW-0596">Phosphopantetheine</keyword>
<dbReference type="Proteomes" id="UP001365405">
    <property type="component" value="Unassembled WGS sequence"/>
</dbReference>
<dbReference type="EMBL" id="JBBUTH010000007">
    <property type="protein sequence ID" value="MEK8051135.1"/>
    <property type="molecule type" value="Genomic_DNA"/>
</dbReference>
<feature type="domain" description="Carrier" evidence="4">
    <location>
        <begin position="1189"/>
        <end position="1264"/>
    </location>
</feature>
<evidence type="ECO:0000256" key="3">
    <source>
        <dbReference type="SAM" id="MobiDB-lite"/>
    </source>
</evidence>
<dbReference type="SUPFAM" id="SSF47336">
    <property type="entry name" value="ACP-like"/>
    <property type="match status" value="2"/>
</dbReference>
<evidence type="ECO:0000256" key="1">
    <source>
        <dbReference type="ARBA" id="ARBA00022450"/>
    </source>
</evidence>
<evidence type="ECO:0000313" key="5">
    <source>
        <dbReference type="EMBL" id="MEK8051135.1"/>
    </source>
</evidence>
<dbReference type="InterPro" id="IPR057326">
    <property type="entry name" value="KR_dom"/>
</dbReference>
<dbReference type="Gene3D" id="3.40.50.12780">
    <property type="entry name" value="N-terminal domain of ligase-like"/>
    <property type="match status" value="1"/>
</dbReference>
<evidence type="ECO:0000256" key="2">
    <source>
        <dbReference type="ARBA" id="ARBA00022553"/>
    </source>
</evidence>
<dbReference type="Gene3D" id="2.30.38.10">
    <property type="entry name" value="Luciferase, Domain 3"/>
    <property type="match status" value="1"/>
</dbReference>
<dbReference type="InterPro" id="IPR000873">
    <property type="entry name" value="AMP-dep_synth/lig_dom"/>
</dbReference>
<dbReference type="PROSITE" id="PS00455">
    <property type="entry name" value="AMP_BINDING"/>
    <property type="match status" value="2"/>
</dbReference>
<dbReference type="Pfam" id="PF00550">
    <property type="entry name" value="PP-binding"/>
    <property type="match status" value="2"/>
</dbReference>
<name>A0ABU9CKU5_9BURK</name>
<keyword evidence="6" id="KW-1185">Reference proteome</keyword>